<keyword evidence="10" id="KW-1185">Reference proteome</keyword>
<dbReference type="PANTHER" id="PTHR30576">
    <property type="entry name" value="COLANIC BIOSYNTHESIS UDP-GLUCOSE LIPID CARRIER TRANSFERASE"/>
    <property type="match status" value="1"/>
</dbReference>
<evidence type="ECO:0000256" key="5">
    <source>
        <dbReference type="ARBA" id="ARBA00022989"/>
    </source>
</evidence>
<keyword evidence="4 7" id="KW-0812">Transmembrane</keyword>
<dbReference type="EMBL" id="JAGQDC010000022">
    <property type="protein sequence ID" value="MCL1031426.1"/>
    <property type="molecule type" value="Genomic_DNA"/>
</dbReference>
<evidence type="ECO:0000256" key="4">
    <source>
        <dbReference type="ARBA" id="ARBA00022692"/>
    </source>
</evidence>
<comment type="similarity">
    <text evidence="2">Belongs to the bacterial sugar transferase family.</text>
</comment>
<proteinExistence type="inferred from homology"/>
<organism evidence="9 10">
    <name type="scientific">Serratia silvae</name>
    <dbReference type="NCBI Taxonomy" id="2824122"/>
    <lineage>
        <taxon>Bacteria</taxon>
        <taxon>Pseudomonadati</taxon>
        <taxon>Pseudomonadota</taxon>
        <taxon>Gammaproteobacteria</taxon>
        <taxon>Enterobacterales</taxon>
        <taxon>Yersiniaceae</taxon>
        <taxon>Serratia</taxon>
    </lineage>
</organism>
<evidence type="ECO:0000256" key="2">
    <source>
        <dbReference type="ARBA" id="ARBA00006464"/>
    </source>
</evidence>
<evidence type="ECO:0000313" key="10">
    <source>
        <dbReference type="Proteomes" id="UP001165275"/>
    </source>
</evidence>
<feature type="domain" description="Bacterial sugar transferase" evidence="8">
    <location>
        <begin position="277"/>
        <end position="459"/>
    </location>
</feature>
<dbReference type="NCBIfam" id="NF007518">
    <property type="entry name" value="PRK10124.1"/>
    <property type="match status" value="1"/>
</dbReference>
<feature type="transmembrane region" description="Helical" evidence="7">
    <location>
        <begin position="45"/>
        <end position="65"/>
    </location>
</feature>
<feature type="transmembrane region" description="Helical" evidence="7">
    <location>
        <begin position="110"/>
        <end position="129"/>
    </location>
</feature>
<keyword evidence="3 9" id="KW-0808">Transferase</keyword>
<keyword evidence="5 7" id="KW-1133">Transmembrane helix</keyword>
<dbReference type="Pfam" id="PF13727">
    <property type="entry name" value="CoA_binding_3"/>
    <property type="match status" value="1"/>
</dbReference>
<keyword evidence="6 7" id="KW-0472">Membrane</keyword>
<dbReference type="Proteomes" id="UP001165275">
    <property type="component" value="Unassembled WGS sequence"/>
</dbReference>
<evidence type="ECO:0000256" key="3">
    <source>
        <dbReference type="ARBA" id="ARBA00022679"/>
    </source>
</evidence>
<dbReference type="Gene3D" id="3.40.50.720">
    <property type="entry name" value="NAD(P)-binding Rossmann-like Domain"/>
    <property type="match status" value="1"/>
</dbReference>
<protein>
    <submittedName>
        <fullName evidence="9">Undecaprenyl-phosphate glucose phosphotransferase</fullName>
        <ecNumber evidence="9">2.7.8.31</ecNumber>
    </submittedName>
</protein>
<dbReference type="GO" id="GO:0089702">
    <property type="term" value="F:undecaprenyl-phosphate glucose phosphotransferase activity"/>
    <property type="evidence" value="ECO:0007669"/>
    <property type="project" value="UniProtKB-EC"/>
</dbReference>
<sequence length="467" mass="53585">MNKMKRSIIHTNASIISMLQRFSDIFGMLLGMLFVGYITQQNIDITHWFVALICLVVFQMIGGMTDFYRSWRGMSFRLEIQFLLRNWFLSICFTAGIISIIHNIDISAKFYFIWVFSSLFFFAISRSFIRMSIGYLRKAGYNNRKVVMLGNLPAGINLAESFKNAPWLGLSILGYFSSNGEIKDYAKIRVKLLGDVEDLIRMAKNNEIDHVYIALPMQEATTINHIISVLADSTCTVMLVPDVFTFNVIHSRSETIYGVPVISVYDTPMSGVNMVLKRVEDVLISICILLFISPVLMLIAAVIKITSPGPIIFKQSRYGMDGREIKVWKFRSMSVMENGDKVIQARKGDKRITPFGGFLRRTSLDELPQFINVIKGDMSIVGPRPHAIAHNEEYRKLIKGYMLRHKMKPGITGWAQINGWRGETDVLEKMEKRVEFDLYYIQNWSLWMDLKIIFLTVIKGFINKAAY</sequence>
<gene>
    <name evidence="9" type="primary">wcaJ</name>
    <name evidence="9" type="ORF">KAJ71_20745</name>
</gene>
<feature type="transmembrane region" description="Helical" evidence="7">
    <location>
        <begin position="86"/>
        <end position="104"/>
    </location>
</feature>
<evidence type="ECO:0000313" key="9">
    <source>
        <dbReference type="EMBL" id="MCL1031426.1"/>
    </source>
</evidence>
<comment type="caution">
    <text evidence="9">The sequence shown here is derived from an EMBL/GenBank/DDBJ whole genome shotgun (WGS) entry which is preliminary data.</text>
</comment>
<dbReference type="InterPro" id="IPR017473">
    <property type="entry name" value="Undecaprenyl-P_gluc_Ptfrase"/>
</dbReference>
<dbReference type="InterPro" id="IPR017475">
    <property type="entry name" value="EPS_sugar_tfrase"/>
</dbReference>
<feature type="transmembrane region" description="Helical" evidence="7">
    <location>
        <begin position="21"/>
        <end position="39"/>
    </location>
</feature>
<evidence type="ECO:0000256" key="7">
    <source>
        <dbReference type="SAM" id="Phobius"/>
    </source>
</evidence>
<reference evidence="9" key="1">
    <citation type="submission" date="2021-04" db="EMBL/GenBank/DDBJ databases">
        <title>Genome sequence of Serratia sp. arafor3.</title>
        <authorList>
            <person name="Besaury L."/>
        </authorList>
    </citation>
    <scope>NUCLEOTIDE SEQUENCE</scope>
    <source>
        <strain evidence="9">Arafor3</strain>
    </source>
</reference>
<evidence type="ECO:0000256" key="6">
    <source>
        <dbReference type="ARBA" id="ARBA00023136"/>
    </source>
</evidence>
<feature type="transmembrane region" description="Helical" evidence="7">
    <location>
        <begin position="282"/>
        <end position="303"/>
    </location>
</feature>
<dbReference type="EC" id="2.7.8.31" evidence="9"/>
<dbReference type="NCBIfam" id="TIGR03023">
    <property type="entry name" value="WcaJ_sugtrans"/>
    <property type="match status" value="1"/>
</dbReference>
<dbReference type="PANTHER" id="PTHR30576:SF21">
    <property type="entry name" value="UDP-GLUCOSE:UNDECAPRENYL-PHOSPHATE GLUCOSE-1-PHOSPHATE TRANSFERASE"/>
    <property type="match status" value="1"/>
</dbReference>
<dbReference type="InterPro" id="IPR003362">
    <property type="entry name" value="Bact_transf"/>
</dbReference>
<dbReference type="Pfam" id="PF02397">
    <property type="entry name" value="Bac_transf"/>
    <property type="match status" value="1"/>
</dbReference>
<dbReference type="NCBIfam" id="TIGR03025">
    <property type="entry name" value="EPS_sugtrans"/>
    <property type="match status" value="1"/>
</dbReference>
<name>A0ABT0KHL5_9GAMM</name>
<evidence type="ECO:0000256" key="1">
    <source>
        <dbReference type="ARBA" id="ARBA00004141"/>
    </source>
</evidence>
<evidence type="ECO:0000259" key="8">
    <source>
        <dbReference type="Pfam" id="PF02397"/>
    </source>
</evidence>
<comment type="subcellular location">
    <subcellularLocation>
        <location evidence="1">Membrane</location>
        <topology evidence="1">Multi-pass membrane protein</topology>
    </subcellularLocation>
</comment>
<accession>A0ABT0KHL5</accession>